<feature type="chain" id="PRO_5006064476" description="ACR" evidence="1">
    <location>
        <begin position="24"/>
        <end position="158"/>
    </location>
</feature>
<dbReference type="InterPro" id="IPR038695">
    <property type="entry name" value="Saro_0823-like_sf"/>
</dbReference>
<dbReference type="EMBL" id="CYSR01000030">
    <property type="protein sequence ID" value="CUI00910.1"/>
    <property type="molecule type" value="Genomic_DNA"/>
</dbReference>
<dbReference type="Pfam" id="PF02643">
    <property type="entry name" value="DUF192"/>
    <property type="match status" value="1"/>
</dbReference>
<accession>A0A0P1HN08</accession>
<protein>
    <recommendedName>
        <fullName evidence="4">ACR</fullName>
    </recommendedName>
</protein>
<dbReference type="AlphaFoldDB" id="A0A0P1HN08"/>
<dbReference type="Proteomes" id="UP000051326">
    <property type="component" value="Unassembled WGS sequence"/>
</dbReference>
<organism evidence="2 3">
    <name type="scientific">Leisingera aquaemixtae</name>
    <dbReference type="NCBI Taxonomy" id="1396826"/>
    <lineage>
        <taxon>Bacteria</taxon>
        <taxon>Pseudomonadati</taxon>
        <taxon>Pseudomonadota</taxon>
        <taxon>Alphaproteobacteria</taxon>
        <taxon>Rhodobacterales</taxon>
        <taxon>Roseobacteraceae</taxon>
        <taxon>Leisingera</taxon>
    </lineage>
</organism>
<evidence type="ECO:0000256" key="1">
    <source>
        <dbReference type="SAM" id="SignalP"/>
    </source>
</evidence>
<dbReference type="PANTHER" id="PTHR37953">
    <property type="entry name" value="UPF0127 PROTEIN MJ1496"/>
    <property type="match status" value="1"/>
</dbReference>
<sequence length="158" mass="17038">MGRRLVPLSWCAAAVFWAAPALAADCAPDRVDLRGAWGQTAFHVEIADSEAERAQGLMFREDLPRGAGMLFVYGQPQPAAFWMKNTLIPLDIIFLDQQGRVTSVHSNAVPGDLTPIPGGDQVFAVLEINGGLARRYGISAGTQMRHEIFSGSGAVWPC</sequence>
<keyword evidence="1" id="KW-0732">Signal</keyword>
<dbReference type="STRING" id="1396826.PHA8399_03050"/>
<evidence type="ECO:0000313" key="2">
    <source>
        <dbReference type="EMBL" id="CUI00910.1"/>
    </source>
</evidence>
<proteinExistence type="predicted"/>
<evidence type="ECO:0008006" key="4">
    <source>
        <dbReference type="Google" id="ProtNLM"/>
    </source>
</evidence>
<dbReference type="RefSeq" id="WP_058286949.1">
    <property type="nucleotide sequence ID" value="NZ_CYSR01000030.1"/>
</dbReference>
<gene>
    <name evidence="2" type="ORF">PHA8399_03050</name>
</gene>
<reference evidence="2 3" key="1">
    <citation type="submission" date="2015-09" db="EMBL/GenBank/DDBJ databases">
        <authorList>
            <consortium name="Swine Surveillance"/>
        </authorList>
    </citation>
    <scope>NUCLEOTIDE SEQUENCE [LARGE SCALE GENOMIC DNA]</scope>
    <source>
        <strain evidence="2 3">CECT 8399</strain>
    </source>
</reference>
<evidence type="ECO:0000313" key="3">
    <source>
        <dbReference type="Proteomes" id="UP000051326"/>
    </source>
</evidence>
<dbReference type="Gene3D" id="2.60.120.1140">
    <property type="entry name" value="Protein of unknown function DUF192"/>
    <property type="match status" value="1"/>
</dbReference>
<dbReference type="InterPro" id="IPR003795">
    <property type="entry name" value="DUF192"/>
</dbReference>
<name>A0A0P1HN08_9RHOB</name>
<dbReference type="PANTHER" id="PTHR37953:SF1">
    <property type="entry name" value="UPF0127 PROTEIN MJ1496"/>
    <property type="match status" value="1"/>
</dbReference>
<feature type="signal peptide" evidence="1">
    <location>
        <begin position="1"/>
        <end position="23"/>
    </location>
</feature>